<dbReference type="SMART" id="SM00833">
    <property type="entry name" value="CobW_C"/>
    <property type="match status" value="1"/>
</dbReference>
<dbReference type="PANTHER" id="PTHR13748">
    <property type="entry name" value="COBW-RELATED"/>
    <property type="match status" value="1"/>
</dbReference>
<dbReference type="EMBL" id="JAVDPW010000010">
    <property type="protein sequence ID" value="MDR6292957.1"/>
    <property type="molecule type" value="Genomic_DNA"/>
</dbReference>
<evidence type="ECO:0000256" key="6">
    <source>
        <dbReference type="ARBA" id="ARBA00049117"/>
    </source>
</evidence>
<evidence type="ECO:0000256" key="4">
    <source>
        <dbReference type="ARBA" id="ARBA00034320"/>
    </source>
</evidence>
<organism evidence="8 9">
    <name type="scientific">Inquilinus ginsengisoli</name>
    <dbReference type="NCBI Taxonomy" id="363840"/>
    <lineage>
        <taxon>Bacteria</taxon>
        <taxon>Pseudomonadati</taxon>
        <taxon>Pseudomonadota</taxon>
        <taxon>Alphaproteobacteria</taxon>
        <taxon>Rhodospirillales</taxon>
        <taxon>Rhodospirillaceae</taxon>
        <taxon>Inquilinus</taxon>
    </lineage>
</organism>
<dbReference type="Pfam" id="PF02492">
    <property type="entry name" value="cobW"/>
    <property type="match status" value="1"/>
</dbReference>
<dbReference type="InterPro" id="IPR011629">
    <property type="entry name" value="CobW-like_C"/>
</dbReference>
<dbReference type="SUPFAM" id="SSF90002">
    <property type="entry name" value="Hypothetical protein YjiA, C-terminal domain"/>
    <property type="match status" value="1"/>
</dbReference>
<dbReference type="Gene3D" id="3.40.50.300">
    <property type="entry name" value="P-loop containing nucleotide triphosphate hydrolases"/>
    <property type="match status" value="1"/>
</dbReference>
<dbReference type="SUPFAM" id="SSF52540">
    <property type="entry name" value="P-loop containing nucleoside triphosphate hydrolases"/>
    <property type="match status" value="1"/>
</dbReference>
<sequence>MTGPIPVNVLTGFLGSGKTTLLRHILADPAFAGCAVLINEFGEVGLDHHLLQMVDEDVVLMQSGCICCTIRGDLGRAIRGLYDRREAGAIPAFGRLIVETTGLADPIPILATVMSEPVIRHHFRLGNVIATVDAVNGAMQLDRQPEAAKQAAVADRILLTKTDLAAPQAVAALEARLTALNPAAPLWRSANAPPAAEILIGSDAFDPATKPAEIRRWFDMARWTGSAAWHRHEHDVNRHDRTIAAFVLEVEDRVDWTVFGIWLTLLLHSRGDDVLRVKGLLNVAGVATPVVVQCAQHIVHAPSHLDAWPDGDRRSRLVFITRGISRAEIEQSFAAFQAAFATVAPVLA</sequence>
<dbReference type="Proteomes" id="UP001262410">
    <property type="component" value="Unassembled WGS sequence"/>
</dbReference>
<keyword evidence="1" id="KW-0547">Nucleotide-binding</keyword>
<keyword evidence="2" id="KW-0378">Hydrolase</keyword>
<evidence type="ECO:0000256" key="2">
    <source>
        <dbReference type="ARBA" id="ARBA00022801"/>
    </source>
</evidence>
<proteinExistence type="inferred from homology"/>
<keyword evidence="3" id="KW-0143">Chaperone</keyword>
<accession>A0ABU1JWF6</accession>
<comment type="similarity">
    <text evidence="4">Belongs to the SIMIBI class G3E GTPase family. ZNG1 subfamily.</text>
</comment>
<evidence type="ECO:0000256" key="3">
    <source>
        <dbReference type="ARBA" id="ARBA00023186"/>
    </source>
</evidence>
<comment type="caution">
    <text evidence="8">The sequence shown here is derived from an EMBL/GenBank/DDBJ whole genome shotgun (WGS) entry which is preliminary data.</text>
</comment>
<reference evidence="8 9" key="1">
    <citation type="submission" date="2023-07" db="EMBL/GenBank/DDBJ databases">
        <title>Sorghum-associated microbial communities from plants grown in Nebraska, USA.</title>
        <authorList>
            <person name="Schachtman D."/>
        </authorList>
    </citation>
    <scope>NUCLEOTIDE SEQUENCE [LARGE SCALE GENOMIC DNA]</scope>
    <source>
        <strain evidence="8 9">584</strain>
    </source>
</reference>
<evidence type="ECO:0000313" key="9">
    <source>
        <dbReference type="Proteomes" id="UP001262410"/>
    </source>
</evidence>
<name>A0ABU1JWF6_9PROT</name>
<comment type="function">
    <text evidence="5">Zinc chaperone that directly transfers zinc cofactor to target proteins, thereby activating them. Zinc is transferred from the CXCC motif in the GTPase domain to the zinc binding site in target proteins in a process requiring GTP hydrolysis.</text>
</comment>
<dbReference type="CDD" id="cd03112">
    <property type="entry name" value="CobW-like"/>
    <property type="match status" value="1"/>
</dbReference>
<protein>
    <submittedName>
        <fullName evidence="8">G3E family GTPase</fullName>
    </submittedName>
</protein>
<dbReference type="RefSeq" id="WP_309799508.1">
    <property type="nucleotide sequence ID" value="NZ_JAVDPW010000010.1"/>
</dbReference>
<keyword evidence="9" id="KW-1185">Reference proteome</keyword>
<evidence type="ECO:0000256" key="1">
    <source>
        <dbReference type="ARBA" id="ARBA00022741"/>
    </source>
</evidence>
<feature type="domain" description="CobW C-terminal" evidence="7">
    <location>
        <begin position="243"/>
        <end position="337"/>
    </location>
</feature>
<dbReference type="InterPro" id="IPR027417">
    <property type="entry name" value="P-loop_NTPase"/>
</dbReference>
<gene>
    <name evidence="8" type="ORF">E9232_005502</name>
</gene>
<dbReference type="InterPro" id="IPR003495">
    <property type="entry name" value="CobW/HypB/UreG_nucleotide-bd"/>
</dbReference>
<dbReference type="InterPro" id="IPR036627">
    <property type="entry name" value="CobW-likC_sf"/>
</dbReference>
<evidence type="ECO:0000256" key="5">
    <source>
        <dbReference type="ARBA" id="ARBA00045658"/>
    </source>
</evidence>
<dbReference type="Pfam" id="PF07683">
    <property type="entry name" value="CobW_C"/>
    <property type="match status" value="1"/>
</dbReference>
<dbReference type="InterPro" id="IPR051316">
    <property type="entry name" value="Zinc-reg_GTPase_activator"/>
</dbReference>
<evidence type="ECO:0000259" key="7">
    <source>
        <dbReference type="SMART" id="SM00833"/>
    </source>
</evidence>
<dbReference type="PANTHER" id="PTHR13748:SF62">
    <property type="entry name" value="COBW DOMAIN-CONTAINING PROTEIN"/>
    <property type="match status" value="1"/>
</dbReference>
<comment type="catalytic activity">
    <reaction evidence="6">
        <text>GTP + H2O = GDP + phosphate + H(+)</text>
        <dbReference type="Rhea" id="RHEA:19669"/>
        <dbReference type="ChEBI" id="CHEBI:15377"/>
        <dbReference type="ChEBI" id="CHEBI:15378"/>
        <dbReference type="ChEBI" id="CHEBI:37565"/>
        <dbReference type="ChEBI" id="CHEBI:43474"/>
        <dbReference type="ChEBI" id="CHEBI:58189"/>
    </reaction>
    <physiologicalReaction direction="left-to-right" evidence="6">
        <dbReference type="Rhea" id="RHEA:19670"/>
    </physiologicalReaction>
</comment>
<dbReference type="Gene3D" id="3.30.1220.10">
    <property type="entry name" value="CobW-like, C-terminal domain"/>
    <property type="match status" value="1"/>
</dbReference>
<evidence type="ECO:0000313" key="8">
    <source>
        <dbReference type="EMBL" id="MDR6292957.1"/>
    </source>
</evidence>